<protein>
    <submittedName>
        <fullName evidence="2">Membrane protein</fullName>
    </submittedName>
</protein>
<reference evidence="2 3" key="1">
    <citation type="submission" date="2014-02" db="EMBL/GenBank/DDBJ databases">
        <title>Draft Genome of Hylemonella gracilis isolated from the Niagara River.</title>
        <authorList>
            <person name="Pawlowski D.R."/>
            <person name="Koudelka G.B."/>
        </authorList>
    </citation>
    <scope>NUCLEOTIDE SEQUENCE [LARGE SCALE GENOMIC DNA]</scope>
    <source>
        <strain evidence="2 3">Niagara R</strain>
    </source>
</reference>
<feature type="signal peptide" evidence="1">
    <location>
        <begin position="1"/>
        <end position="23"/>
    </location>
</feature>
<dbReference type="EMBL" id="JEMG01000001">
    <property type="protein sequence ID" value="EYC51341.1"/>
    <property type="molecule type" value="Genomic_DNA"/>
</dbReference>
<dbReference type="OrthoDB" id="1551288at2"/>
<gene>
    <name evidence="2" type="ORF">AZ34_09760</name>
</gene>
<feature type="chain" id="PRO_5001491732" evidence="1">
    <location>
        <begin position="24"/>
        <end position="97"/>
    </location>
</feature>
<name>A0A016XHK4_9BURK</name>
<dbReference type="AlphaFoldDB" id="A0A016XHK4"/>
<proteinExistence type="predicted"/>
<dbReference type="InterPro" id="IPR018740">
    <property type="entry name" value="DUF2282_membr"/>
</dbReference>
<evidence type="ECO:0000313" key="2">
    <source>
        <dbReference type="EMBL" id="EYC51341.1"/>
    </source>
</evidence>
<dbReference type="RefSeq" id="WP_035607484.1">
    <property type="nucleotide sequence ID" value="NZ_JEMG01000001.1"/>
</dbReference>
<evidence type="ECO:0000313" key="3">
    <source>
        <dbReference type="Proteomes" id="UP000023268"/>
    </source>
</evidence>
<comment type="caution">
    <text evidence="2">The sequence shown here is derived from an EMBL/GenBank/DDBJ whole genome shotgun (WGS) entry which is preliminary data.</text>
</comment>
<dbReference type="Proteomes" id="UP000023268">
    <property type="component" value="Unassembled WGS sequence"/>
</dbReference>
<dbReference type="STRING" id="1458275.AZ34_09760"/>
<keyword evidence="1" id="KW-0732">Signal</keyword>
<organism evidence="2 3">
    <name type="scientific">Hylemonella gracilis str. Niagara R</name>
    <dbReference type="NCBI Taxonomy" id="1458275"/>
    <lineage>
        <taxon>Bacteria</taxon>
        <taxon>Pseudomonadati</taxon>
        <taxon>Pseudomonadota</taxon>
        <taxon>Betaproteobacteria</taxon>
        <taxon>Burkholderiales</taxon>
        <taxon>Comamonadaceae</taxon>
        <taxon>Hylemonella</taxon>
    </lineage>
</organism>
<accession>A0A016XHK4</accession>
<dbReference type="Pfam" id="PF10048">
    <property type="entry name" value="DUF2282"/>
    <property type="match status" value="1"/>
</dbReference>
<evidence type="ECO:0000256" key="1">
    <source>
        <dbReference type="SAM" id="SignalP"/>
    </source>
</evidence>
<dbReference type="eggNOG" id="COG5572">
    <property type="taxonomic scope" value="Bacteria"/>
</dbReference>
<sequence>MNARNLATVAVTFSALAAGVALAQYPSATPAKKTTAVEKCYGISKAGQNDCKAGAGTSCAGSSKVDYQGDAWKNVPAGTCTTIKTPKGMGSLTPTMS</sequence>